<dbReference type="PROSITE" id="PS50238">
    <property type="entry name" value="RHOGAP"/>
    <property type="match status" value="1"/>
</dbReference>
<dbReference type="eggNOG" id="KOG4724">
    <property type="taxonomic scope" value="Eukaryota"/>
</dbReference>
<dbReference type="STRING" id="6211.A0A068YNS9"/>
<feature type="compositionally biased region" description="Basic and acidic residues" evidence="1">
    <location>
        <begin position="549"/>
        <end position="563"/>
    </location>
</feature>
<dbReference type="SMART" id="SM00324">
    <property type="entry name" value="RhoGAP"/>
    <property type="match status" value="1"/>
</dbReference>
<feature type="compositionally biased region" description="Pro residues" evidence="1">
    <location>
        <begin position="184"/>
        <end position="193"/>
    </location>
</feature>
<reference evidence="3" key="2">
    <citation type="submission" date="2015-11" db="EMBL/GenBank/DDBJ databases">
        <authorList>
            <person name="Zhang Y."/>
            <person name="Guo Z."/>
        </authorList>
    </citation>
    <scope>NUCLEOTIDE SEQUENCE</scope>
</reference>
<dbReference type="OrthoDB" id="6283036at2759"/>
<evidence type="ECO:0000313" key="3">
    <source>
        <dbReference type="EMBL" id="CDS43673.1"/>
    </source>
</evidence>
<dbReference type="GO" id="GO:0007165">
    <property type="term" value="P:signal transduction"/>
    <property type="evidence" value="ECO:0007669"/>
    <property type="project" value="InterPro"/>
</dbReference>
<evidence type="ECO:0000259" key="2">
    <source>
        <dbReference type="PROSITE" id="PS50238"/>
    </source>
</evidence>
<feature type="domain" description="Rho-GAP" evidence="2">
    <location>
        <begin position="83"/>
        <end position="289"/>
    </location>
</feature>
<dbReference type="Pfam" id="PF00620">
    <property type="entry name" value="RhoGAP"/>
    <property type="match status" value="1"/>
</dbReference>
<proteinExistence type="predicted"/>
<dbReference type="SUPFAM" id="SSF48350">
    <property type="entry name" value="GTPase activation domain, GAP"/>
    <property type="match status" value="1"/>
</dbReference>
<feature type="region of interest" description="Disordered" evidence="1">
    <location>
        <begin position="58"/>
        <end position="91"/>
    </location>
</feature>
<sequence length="733" mass="79269">MEVLRSHYEVDNRGDTCLSSFRQVFRSTSCSLGICNPHPPPSESKYEVQMRRELISLEHAAEEEEEEKKGKEEAREEEERGEFSLVEEGEEVRQRKTSIPEPVFTLFAFLARQGIHISDLFRRPGNISQMKVISSSLAKGVVVDWSAYNVYTVANVAKRFLLSVPGGIFGEHNERRLLVAAVPPSTPHSPHQPPSASGATSATTAVPSAQHRLPSKLQHAPGFQTSHVEVTAEGSTGRLGNGRESGGDIFVSSLFSDRTGFLCDFGMLPPSPVEMDQIELFIEILDTLPPPCRELAIIIFGILHSMVRHAGFEVTTGCYSCTPSTPSRTTFPLLRAPQTTPSVTPPPPPPIRTLAEAVSKSVAGALLHTCPLSVDMVDRGAQVMQTLILRFAHLGDSITTYYTDLLLGRVCSNSSSSPASTVIPSMSQVVNSFIVPPSSTARIKKLKGKKTLQKGQGVEEGKCTPPVGRILALASRLLCLTRSRLGGGGEGEQTTQATATVPCLASTTPSPSSVVSALPRPPTPAITTKAVGVTKVPVTAAVAEAPSVEPKDVGEENHDSQKEETDDSEGTEHTQILTRSYIRRSRNRYRAVHRRQMEAMLRRTAWFLGSNVTTVTAVTAATTTIANTAPQLVVTSAGVPYAPTSTQSLLEIGLPLDLEEQQQQFQQLPHSPEGLAVPFYLSSLPRVSVTSIHSAPTYQESPATPRQVDSGEEGEEGEEIRVEGQSRSIPRPK</sequence>
<name>A0A068YNS9_ECHMU</name>
<gene>
    <name evidence="3" type="ORF">EmuJ_001146600</name>
</gene>
<feature type="compositionally biased region" description="Basic and acidic residues" evidence="1">
    <location>
        <begin position="67"/>
        <end position="82"/>
    </location>
</feature>
<reference evidence="3" key="1">
    <citation type="journal article" date="2013" name="Nature">
        <title>The genomes of four tapeworm species reveal adaptations to parasitism.</title>
        <authorList>
            <person name="Tsai I.J."/>
            <person name="Zarowiecki M."/>
            <person name="Holroyd N."/>
            <person name="Garciarrubio A."/>
            <person name="Sanchez-Flores A."/>
            <person name="Brooks K.L."/>
            <person name="Tracey A."/>
            <person name="Bobes R.J."/>
            <person name="Fragoso G."/>
            <person name="Sciutto E."/>
            <person name="Aslett M."/>
            <person name="Beasley H."/>
            <person name="Bennett H.M."/>
            <person name="Cai J."/>
            <person name="Camicia F."/>
            <person name="Clark R."/>
            <person name="Cucher M."/>
            <person name="De Silva N."/>
            <person name="Day T.A."/>
            <person name="Deplazes P."/>
            <person name="Estrada K."/>
            <person name="Fernandez C."/>
            <person name="Holland P.W."/>
            <person name="Hou J."/>
            <person name="Hu S."/>
            <person name="Huckvale T."/>
            <person name="Hung S.S."/>
            <person name="Kamenetzky L."/>
            <person name="Keane J.A."/>
            <person name="Kiss F."/>
            <person name="Koziol U."/>
            <person name="Lambert O."/>
            <person name="Liu K."/>
            <person name="Luo X."/>
            <person name="Luo Y."/>
            <person name="Macchiaroli N."/>
            <person name="Nichol S."/>
            <person name="Paps J."/>
            <person name="Parkinson J."/>
            <person name="Pouchkina-Stantcheva N."/>
            <person name="Riddiford N."/>
            <person name="Rosenzvit M."/>
            <person name="Salinas G."/>
            <person name="Wasmuth J.D."/>
            <person name="Zamanian M."/>
            <person name="Zheng Y."/>
            <person name="Cai X."/>
            <person name="Soberon X."/>
            <person name="Olson P.D."/>
            <person name="Laclette J.P."/>
            <person name="Brehm K."/>
            <person name="Berriman M."/>
            <person name="Garciarrubio A."/>
            <person name="Bobes R.J."/>
            <person name="Fragoso G."/>
            <person name="Sanchez-Flores A."/>
            <person name="Estrada K."/>
            <person name="Cevallos M.A."/>
            <person name="Morett E."/>
            <person name="Gonzalez V."/>
            <person name="Portillo T."/>
            <person name="Ochoa-Leyva A."/>
            <person name="Jose M.V."/>
            <person name="Sciutto E."/>
            <person name="Landa A."/>
            <person name="Jimenez L."/>
            <person name="Valdes V."/>
            <person name="Carrero J.C."/>
            <person name="Larralde C."/>
            <person name="Morales-Montor J."/>
            <person name="Limon-Lason J."/>
            <person name="Soberon X."/>
            <person name="Laclette J.P."/>
        </authorList>
    </citation>
    <scope>NUCLEOTIDE SEQUENCE [LARGE SCALE GENOMIC DNA]</scope>
</reference>
<feature type="compositionally biased region" description="Polar residues" evidence="1">
    <location>
        <begin position="692"/>
        <end position="704"/>
    </location>
</feature>
<organism evidence="3 4">
    <name type="scientific">Echinococcus multilocularis</name>
    <name type="common">Fox tapeworm</name>
    <dbReference type="NCBI Taxonomy" id="6211"/>
    <lineage>
        <taxon>Eukaryota</taxon>
        <taxon>Metazoa</taxon>
        <taxon>Spiralia</taxon>
        <taxon>Lophotrochozoa</taxon>
        <taxon>Platyhelminthes</taxon>
        <taxon>Cestoda</taxon>
        <taxon>Eucestoda</taxon>
        <taxon>Cyclophyllidea</taxon>
        <taxon>Taeniidae</taxon>
        <taxon>Echinococcus</taxon>
    </lineage>
</organism>
<feature type="region of interest" description="Disordered" evidence="1">
    <location>
        <begin position="692"/>
        <end position="733"/>
    </location>
</feature>
<dbReference type="Gene3D" id="1.10.555.10">
    <property type="entry name" value="Rho GTPase activation protein"/>
    <property type="match status" value="1"/>
</dbReference>
<feature type="region of interest" description="Disordered" evidence="1">
    <location>
        <begin position="543"/>
        <end position="574"/>
    </location>
</feature>
<dbReference type="AlphaFoldDB" id="A0A068YNS9"/>
<dbReference type="EMBL" id="LN902848">
    <property type="protein sequence ID" value="CDS43673.1"/>
    <property type="molecule type" value="Genomic_DNA"/>
</dbReference>
<evidence type="ECO:0000256" key="1">
    <source>
        <dbReference type="SAM" id="MobiDB-lite"/>
    </source>
</evidence>
<protein>
    <submittedName>
        <fullName evidence="3">RhoGAP</fullName>
    </submittedName>
</protein>
<dbReference type="InterPro" id="IPR008936">
    <property type="entry name" value="Rho_GTPase_activation_prot"/>
</dbReference>
<dbReference type="OMA" id="ILTRSYI"/>
<dbReference type="Proteomes" id="UP000017246">
    <property type="component" value="Unassembled WGS sequence"/>
</dbReference>
<feature type="compositionally biased region" description="Low complexity" evidence="1">
    <location>
        <begin position="194"/>
        <end position="209"/>
    </location>
</feature>
<evidence type="ECO:0000313" key="4">
    <source>
        <dbReference type="Proteomes" id="UP000017246"/>
    </source>
</evidence>
<accession>A0A068YNS9</accession>
<keyword evidence="4" id="KW-1185">Reference proteome</keyword>
<feature type="region of interest" description="Disordered" evidence="1">
    <location>
        <begin position="182"/>
        <end position="214"/>
    </location>
</feature>
<dbReference type="InterPro" id="IPR000198">
    <property type="entry name" value="RhoGAP_dom"/>
</dbReference>